<dbReference type="SUPFAM" id="SSF55874">
    <property type="entry name" value="ATPase domain of HSP90 chaperone/DNA topoisomerase II/histidine kinase"/>
    <property type="match status" value="1"/>
</dbReference>
<evidence type="ECO:0000256" key="9">
    <source>
        <dbReference type="ARBA" id="ARBA00022840"/>
    </source>
</evidence>
<dbReference type="SUPFAM" id="SSF47384">
    <property type="entry name" value="Homodimeric domain of signal transducing histidine kinase"/>
    <property type="match status" value="1"/>
</dbReference>
<dbReference type="InterPro" id="IPR003661">
    <property type="entry name" value="HisK_dim/P_dom"/>
</dbReference>
<keyword evidence="8 13" id="KW-0418">Kinase</keyword>
<protein>
    <recommendedName>
        <fullName evidence="3">histidine kinase</fullName>
        <ecNumber evidence="3">2.7.13.3</ecNumber>
    </recommendedName>
</protein>
<evidence type="ECO:0000256" key="6">
    <source>
        <dbReference type="ARBA" id="ARBA00022679"/>
    </source>
</evidence>
<organism evidence="14">
    <name type="scientific">Granulicella tundricola (strain ATCC BAA-1859 / DSM 23138 / MP5ACTX9)</name>
    <dbReference type="NCBI Taxonomy" id="1198114"/>
    <lineage>
        <taxon>Bacteria</taxon>
        <taxon>Pseudomonadati</taxon>
        <taxon>Acidobacteriota</taxon>
        <taxon>Terriglobia</taxon>
        <taxon>Terriglobales</taxon>
        <taxon>Acidobacteriaceae</taxon>
        <taxon>Granulicella</taxon>
    </lineage>
</organism>
<feature type="domain" description="Histidine kinase" evidence="11">
    <location>
        <begin position="368"/>
        <end position="579"/>
    </location>
</feature>
<dbReference type="GO" id="GO:0005886">
    <property type="term" value="C:plasma membrane"/>
    <property type="evidence" value="ECO:0007669"/>
    <property type="project" value="UniProtKB-SubCell"/>
</dbReference>
<dbReference type="PANTHER" id="PTHR44936:SF10">
    <property type="entry name" value="SENSOR PROTEIN RSTB"/>
    <property type="match status" value="1"/>
</dbReference>
<dbReference type="GO" id="GO:0000155">
    <property type="term" value="F:phosphorelay sensor kinase activity"/>
    <property type="evidence" value="ECO:0007669"/>
    <property type="project" value="InterPro"/>
</dbReference>
<dbReference type="EMBL" id="CP002480">
    <property type="protein sequence ID" value="ADW67666.1"/>
    <property type="molecule type" value="Genomic_DNA"/>
</dbReference>
<dbReference type="OrthoDB" id="102628at2"/>
<dbReference type="Pfam" id="PF00672">
    <property type="entry name" value="HAMP"/>
    <property type="match status" value="1"/>
</dbReference>
<keyword evidence="10" id="KW-0472">Membrane</keyword>
<gene>
    <name evidence="13" type="ordered locus">AciX9_0595</name>
</gene>
<evidence type="ECO:0000256" key="4">
    <source>
        <dbReference type="ARBA" id="ARBA00022475"/>
    </source>
</evidence>
<dbReference type="InterPro" id="IPR005467">
    <property type="entry name" value="His_kinase_dom"/>
</dbReference>
<evidence type="ECO:0000256" key="10">
    <source>
        <dbReference type="SAM" id="Phobius"/>
    </source>
</evidence>
<keyword evidence="10" id="KW-0812">Transmembrane</keyword>
<sequence length="604" mass="65622">MRSLLLVSLLALSFGLTAVSLVAVRFTLHRQIQRDLSSDLQHSVDTFLNLENQRREMLARETALLADLPSLKALMTTQDARTIQDGGKDFWEISGSDLFQLYDRSGHLVASYRRGLTDTGKPGSGETDAALHEAIELPDQPGTLPIGGKLYEVVAQPLSFGSRVDGTFLGYVVLGSAIDQRVAQEVSQAAAAEVAFTIGAKVAVTTLKAPLAKDFDGNLTLRGLQPGQMANVTLGNERYLAKAMTLCANGCTMPNKVHLVVLRSYESERRLGLVINRWLVGLGMLALVLGTLIADSISRRVTRPLEALVDGARALGRGDFTYKLPGGGTAEIRELTRAFDHMRGGLETSQRALVDSERLATIGRMASSISHDLRHYISAIYANAEFLSLEATPQVEREELIFEVQTAVHGMTDLLDSLLGFSKTGRSLLPSYESIPYLVERAAGLLRAHPEARAIELRLDELPSVEAWVDATKFVRAVFNLLLNACQAARRGGLVPAVTVELSEDEKRIVLKIIDNGLGVPASFATTIFEPFVSTGRENGTGLGLTLAQHIAQEHGGMVRLEESAPGRTVFTLSLYKEALNRLRETPVAVALKAGSQETAWRDQ</sequence>
<keyword evidence="6" id="KW-0808">Transferase</keyword>
<evidence type="ECO:0000256" key="2">
    <source>
        <dbReference type="ARBA" id="ARBA00004651"/>
    </source>
</evidence>
<dbReference type="HOGENOM" id="CLU_465241_0_0_0"/>
<dbReference type="Gene3D" id="3.30.565.10">
    <property type="entry name" value="Histidine kinase-like ATPase, C-terminal domain"/>
    <property type="match status" value="1"/>
</dbReference>
<comment type="catalytic activity">
    <reaction evidence="1">
        <text>ATP + protein L-histidine = ADP + protein N-phospho-L-histidine.</text>
        <dbReference type="EC" id="2.7.13.3"/>
    </reaction>
</comment>
<keyword evidence="9" id="KW-0067">ATP-binding</keyword>
<dbReference type="SMART" id="SM00388">
    <property type="entry name" value="HisKA"/>
    <property type="match status" value="1"/>
</dbReference>
<keyword evidence="10" id="KW-1133">Transmembrane helix</keyword>
<dbReference type="SMART" id="SM00387">
    <property type="entry name" value="HATPase_c"/>
    <property type="match status" value="1"/>
</dbReference>
<dbReference type="RefSeq" id="WP_013578994.1">
    <property type="nucleotide sequence ID" value="NC_015064.1"/>
</dbReference>
<dbReference type="SMART" id="SM00304">
    <property type="entry name" value="HAMP"/>
    <property type="match status" value="1"/>
</dbReference>
<dbReference type="InterPro" id="IPR036890">
    <property type="entry name" value="HATPase_C_sf"/>
</dbReference>
<keyword evidence="5" id="KW-0597">Phosphoprotein</keyword>
<evidence type="ECO:0000256" key="8">
    <source>
        <dbReference type="ARBA" id="ARBA00022777"/>
    </source>
</evidence>
<dbReference type="CDD" id="cd00082">
    <property type="entry name" value="HisKA"/>
    <property type="match status" value="1"/>
</dbReference>
<dbReference type="AlphaFoldDB" id="E8WZ64"/>
<proteinExistence type="predicted"/>
<evidence type="ECO:0000256" key="5">
    <source>
        <dbReference type="ARBA" id="ARBA00022553"/>
    </source>
</evidence>
<evidence type="ECO:0000256" key="3">
    <source>
        <dbReference type="ARBA" id="ARBA00012438"/>
    </source>
</evidence>
<keyword evidence="4" id="KW-1003">Cell membrane</keyword>
<name>E8WZ64_GRATM</name>
<evidence type="ECO:0000256" key="7">
    <source>
        <dbReference type="ARBA" id="ARBA00022741"/>
    </source>
</evidence>
<accession>E8WZ64</accession>
<evidence type="ECO:0000256" key="1">
    <source>
        <dbReference type="ARBA" id="ARBA00000085"/>
    </source>
</evidence>
<dbReference type="InterPro" id="IPR050980">
    <property type="entry name" value="2C_sensor_his_kinase"/>
</dbReference>
<dbReference type="eggNOG" id="COG4191">
    <property type="taxonomic scope" value="Bacteria"/>
</dbReference>
<dbReference type="Gene3D" id="1.10.287.130">
    <property type="match status" value="1"/>
</dbReference>
<dbReference type="InterPro" id="IPR003594">
    <property type="entry name" value="HATPase_dom"/>
</dbReference>
<dbReference type="Proteomes" id="UP000000343">
    <property type="component" value="Chromosome"/>
</dbReference>
<dbReference type="KEGG" id="acm:AciX9_0595"/>
<evidence type="ECO:0000313" key="13">
    <source>
        <dbReference type="EMBL" id="ADW67666.1"/>
    </source>
</evidence>
<feature type="transmembrane region" description="Helical" evidence="10">
    <location>
        <begin position="275"/>
        <end position="294"/>
    </location>
</feature>
<dbReference type="PROSITE" id="PS50109">
    <property type="entry name" value="HIS_KIN"/>
    <property type="match status" value="1"/>
</dbReference>
<feature type="domain" description="HAMP" evidence="12">
    <location>
        <begin position="299"/>
        <end position="351"/>
    </location>
</feature>
<evidence type="ECO:0000259" key="12">
    <source>
        <dbReference type="PROSITE" id="PS50885"/>
    </source>
</evidence>
<reference evidence="14" key="1">
    <citation type="submission" date="2011-01" db="EMBL/GenBank/DDBJ databases">
        <title>Complete sequence of chromosome of Acidobacterium sp. MP5ACTX9.</title>
        <authorList>
            <consortium name="US DOE Joint Genome Institute"/>
            <person name="Lucas S."/>
            <person name="Copeland A."/>
            <person name="Lapidus A."/>
            <person name="Cheng J.-F."/>
            <person name="Goodwin L."/>
            <person name="Pitluck S."/>
            <person name="Teshima H."/>
            <person name="Detter J.C."/>
            <person name="Han C."/>
            <person name="Tapia R."/>
            <person name="Land M."/>
            <person name="Hauser L."/>
            <person name="Kyrpides N."/>
            <person name="Ivanova N."/>
            <person name="Ovchinnikova G."/>
            <person name="Pagani I."/>
            <person name="Rawat S.R."/>
            <person name="Mannisto M."/>
            <person name="Haggblom M.M."/>
            <person name="Woyke T."/>
        </authorList>
    </citation>
    <scope>NUCLEOTIDE SEQUENCE [LARGE SCALE GENOMIC DNA]</scope>
    <source>
        <strain evidence="14">MP5ACTX9</strain>
    </source>
</reference>
<dbReference type="InterPro" id="IPR004358">
    <property type="entry name" value="Sig_transdc_His_kin-like_C"/>
</dbReference>
<dbReference type="InterPro" id="IPR036097">
    <property type="entry name" value="HisK_dim/P_sf"/>
</dbReference>
<keyword evidence="14" id="KW-1185">Reference proteome</keyword>
<dbReference type="PaxDb" id="1198114-AciX9_0595"/>
<dbReference type="InterPro" id="IPR003660">
    <property type="entry name" value="HAMP_dom"/>
</dbReference>
<keyword evidence="7" id="KW-0547">Nucleotide-binding</keyword>
<comment type="subcellular location">
    <subcellularLocation>
        <location evidence="2">Cell membrane</location>
        <topology evidence="2">Multi-pass membrane protein</topology>
    </subcellularLocation>
</comment>
<dbReference type="GO" id="GO:0005524">
    <property type="term" value="F:ATP binding"/>
    <property type="evidence" value="ECO:0007669"/>
    <property type="project" value="UniProtKB-KW"/>
</dbReference>
<dbReference type="CDD" id="cd06225">
    <property type="entry name" value="HAMP"/>
    <property type="match status" value="1"/>
</dbReference>
<dbReference type="PRINTS" id="PR00344">
    <property type="entry name" value="BCTRLSENSOR"/>
</dbReference>
<dbReference type="Pfam" id="PF02518">
    <property type="entry name" value="HATPase_c"/>
    <property type="match status" value="1"/>
</dbReference>
<dbReference type="STRING" id="1198114.AciX9_0595"/>
<evidence type="ECO:0000259" key="11">
    <source>
        <dbReference type="PROSITE" id="PS50109"/>
    </source>
</evidence>
<dbReference type="EC" id="2.7.13.3" evidence="3"/>
<evidence type="ECO:0000313" key="14">
    <source>
        <dbReference type="Proteomes" id="UP000000343"/>
    </source>
</evidence>
<dbReference type="PANTHER" id="PTHR44936">
    <property type="entry name" value="SENSOR PROTEIN CREC"/>
    <property type="match status" value="1"/>
</dbReference>
<dbReference type="eggNOG" id="COG2770">
    <property type="taxonomic scope" value="Bacteria"/>
</dbReference>
<dbReference type="PROSITE" id="PS50885">
    <property type="entry name" value="HAMP"/>
    <property type="match status" value="1"/>
</dbReference>
<dbReference type="Gene3D" id="6.10.340.10">
    <property type="match status" value="1"/>
</dbReference>
<dbReference type="SUPFAM" id="SSF158472">
    <property type="entry name" value="HAMP domain-like"/>
    <property type="match status" value="1"/>
</dbReference>